<dbReference type="InterPro" id="IPR042282">
    <property type="entry name" value="FKBP6/shu"/>
</dbReference>
<dbReference type="Pfam" id="PF00254">
    <property type="entry name" value="FKBP_C"/>
    <property type="match status" value="1"/>
</dbReference>
<dbReference type="InterPro" id="IPR011990">
    <property type="entry name" value="TPR-like_helical_dom_sf"/>
</dbReference>
<keyword evidence="2" id="KW-0677">Repeat</keyword>
<keyword evidence="3" id="KW-0802">TPR repeat</keyword>
<dbReference type="GO" id="GO:0005737">
    <property type="term" value="C:cytoplasm"/>
    <property type="evidence" value="ECO:0007669"/>
    <property type="project" value="TreeGrafter"/>
</dbReference>
<name>A0A1L8DUL7_9DIPT</name>
<dbReference type="PANTHER" id="PTHR46674">
    <property type="entry name" value="INACTIVE PEPTIDYL-PROLYL CIS-TRANS ISOMERASE FKBP6"/>
    <property type="match status" value="1"/>
</dbReference>
<evidence type="ECO:0000256" key="3">
    <source>
        <dbReference type="ARBA" id="ARBA00022803"/>
    </source>
</evidence>
<dbReference type="PANTHER" id="PTHR46674:SF1">
    <property type="entry name" value="INACTIVE PEPTIDYL-PROLYL CIS-TRANS ISOMERASE FKBP6"/>
    <property type="match status" value="1"/>
</dbReference>
<comment type="similarity">
    <text evidence="1">Belongs to the FKBP6 family.</text>
</comment>
<evidence type="ECO:0000256" key="2">
    <source>
        <dbReference type="ARBA" id="ARBA00022737"/>
    </source>
</evidence>
<dbReference type="SUPFAM" id="SSF48452">
    <property type="entry name" value="TPR-like"/>
    <property type="match status" value="1"/>
</dbReference>
<dbReference type="InterPro" id="IPR001179">
    <property type="entry name" value="PPIase_FKBP_dom"/>
</dbReference>
<evidence type="ECO:0000259" key="5">
    <source>
        <dbReference type="PROSITE" id="PS50059"/>
    </source>
</evidence>
<dbReference type="SUPFAM" id="SSF54534">
    <property type="entry name" value="FKBP-like"/>
    <property type="match status" value="1"/>
</dbReference>
<dbReference type="Gene3D" id="3.10.50.40">
    <property type="match status" value="1"/>
</dbReference>
<dbReference type="AlphaFoldDB" id="A0A1L8DUL7"/>
<dbReference type="InterPro" id="IPR046357">
    <property type="entry name" value="PPIase_dom_sf"/>
</dbReference>
<dbReference type="PROSITE" id="PS50059">
    <property type="entry name" value="FKBP_PPIASE"/>
    <property type="match status" value="1"/>
</dbReference>
<accession>A0A1L8DUL7</accession>
<proteinExistence type="inferred from homology"/>
<dbReference type="GO" id="GO:0007283">
    <property type="term" value="P:spermatogenesis"/>
    <property type="evidence" value="ECO:0007669"/>
    <property type="project" value="TreeGrafter"/>
</dbReference>
<evidence type="ECO:0000313" key="6">
    <source>
        <dbReference type="EMBL" id="JAV09965.1"/>
    </source>
</evidence>
<dbReference type="EC" id="5.2.1.8" evidence="4"/>
<sequence length="447" mass="50978">MSELCFEDGTISTTPQNINDLVSGKSVQLRVNAQQDQFYGSDEDDDIEDEMDLKKYEEACDKWREAEFVDKTFDELRLGMIDIGQGVYKKVLQEGFGDPIPDKNAKVTIMYSVFFEKTLIPVDSTVLTGKDFSFITGSNSGLLYGIELGVMTMMAQEQAQFIVPYQYLYGEIGCPPRIPPKKDGLILIRVKSIEPGCGDEEAPEQEIKTFSSAMKKADELRRKAKMAHTSARQHLAARTYHEAIKILLRIDAYGEEEDRQRNEMVGRLLIYAGMMYNILQQPKSACIDLNEAMKYITNLPIDLKGKLFLHRGRAMRLLGEYDRAKKDLMTAQKYSNSPIIRNEMELVIEAKKKYDANIAKMIQQHLSLGTKADKRELSKINKEFESGFKETVKRFLEDGNVKRQVVAEDFKPEQRKIVDDVLLMFPNVVLSVMPTDNATKYCLVKTD</sequence>
<organism evidence="6">
    <name type="scientific">Nyssomyia neivai</name>
    <dbReference type="NCBI Taxonomy" id="330878"/>
    <lineage>
        <taxon>Eukaryota</taxon>
        <taxon>Metazoa</taxon>
        <taxon>Ecdysozoa</taxon>
        <taxon>Arthropoda</taxon>
        <taxon>Hexapoda</taxon>
        <taxon>Insecta</taxon>
        <taxon>Pterygota</taxon>
        <taxon>Neoptera</taxon>
        <taxon>Endopterygota</taxon>
        <taxon>Diptera</taxon>
        <taxon>Nematocera</taxon>
        <taxon>Psychodoidea</taxon>
        <taxon>Psychodidae</taxon>
        <taxon>Nyssomyia</taxon>
    </lineage>
</organism>
<keyword evidence="4 6" id="KW-0413">Isomerase</keyword>
<evidence type="ECO:0000256" key="4">
    <source>
        <dbReference type="PROSITE-ProRule" id="PRU00277"/>
    </source>
</evidence>
<evidence type="ECO:0000256" key="1">
    <source>
        <dbReference type="ARBA" id="ARBA00009648"/>
    </source>
</evidence>
<dbReference type="GO" id="GO:0003755">
    <property type="term" value="F:peptidyl-prolyl cis-trans isomerase activity"/>
    <property type="evidence" value="ECO:0007669"/>
    <property type="project" value="UniProtKB-KW"/>
</dbReference>
<feature type="domain" description="PPIase FKBP-type" evidence="5">
    <location>
        <begin position="104"/>
        <end position="194"/>
    </location>
</feature>
<dbReference type="EMBL" id="GFDF01004119">
    <property type="protein sequence ID" value="JAV09965.1"/>
    <property type="molecule type" value="Transcribed_RNA"/>
</dbReference>
<reference evidence="6" key="1">
    <citation type="submission" date="2016-12" db="EMBL/GenBank/DDBJ databases">
        <title>An insight into the sialome and mialome of the sand fly, Nyssomyia neivai.</title>
        <authorList>
            <person name="Sebastian V."/>
            <person name="Goulart T.M."/>
            <person name="Oliveira W."/>
            <person name="Calvo E."/>
            <person name="Oliveira L.F."/>
            <person name="Pinto M.C."/>
            <person name="Rosselino A.M."/>
            <person name="Ribeiro J.M."/>
        </authorList>
    </citation>
    <scope>NUCLEOTIDE SEQUENCE</scope>
</reference>
<dbReference type="GO" id="GO:0034587">
    <property type="term" value="P:piRNA processing"/>
    <property type="evidence" value="ECO:0007669"/>
    <property type="project" value="TreeGrafter"/>
</dbReference>
<keyword evidence="4" id="KW-0697">Rotamase</keyword>
<comment type="catalytic activity">
    <reaction evidence="4">
        <text>[protein]-peptidylproline (omega=180) = [protein]-peptidylproline (omega=0)</text>
        <dbReference type="Rhea" id="RHEA:16237"/>
        <dbReference type="Rhea" id="RHEA-COMP:10747"/>
        <dbReference type="Rhea" id="RHEA-COMP:10748"/>
        <dbReference type="ChEBI" id="CHEBI:83833"/>
        <dbReference type="ChEBI" id="CHEBI:83834"/>
        <dbReference type="EC" id="5.2.1.8"/>
    </reaction>
</comment>
<protein>
    <recommendedName>
        <fullName evidence="4">peptidylprolyl isomerase</fullName>
        <ecNumber evidence="4">5.2.1.8</ecNumber>
    </recommendedName>
</protein>
<dbReference type="Gene3D" id="1.25.40.10">
    <property type="entry name" value="Tetratricopeptide repeat domain"/>
    <property type="match status" value="1"/>
</dbReference>
<dbReference type="GO" id="GO:0051879">
    <property type="term" value="F:Hsp90 protein binding"/>
    <property type="evidence" value="ECO:0007669"/>
    <property type="project" value="TreeGrafter"/>
</dbReference>